<reference evidence="2" key="1">
    <citation type="journal article" date="2021" name="Sci. Rep.">
        <title>Diploid genomic architecture of Nitzschia inconspicua, an elite biomass production diatom.</title>
        <authorList>
            <person name="Oliver A."/>
            <person name="Podell S."/>
            <person name="Pinowska A."/>
            <person name="Traller J.C."/>
            <person name="Smith S.R."/>
            <person name="McClure R."/>
            <person name="Beliaev A."/>
            <person name="Bohutskyi P."/>
            <person name="Hill E.A."/>
            <person name="Rabines A."/>
            <person name="Zheng H."/>
            <person name="Allen L.Z."/>
            <person name="Kuo A."/>
            <person name="Grigoriev I.V."/>
            <person name="Allen A.E."/>
            <person name="Hazlebeck D."/>
            <person name="Allen E.E."/>
        </authorList>
    </citation>
    <scope>NUCLEOTIDE SEQUENCE</scope>
    <source>
        <strain evidence="2">Hildebrandi</strain>
    </source>
</reference>
<dbReference type="Proteomes" id="UP000693970">
    <property type="component" value="Unassembled WGS sequence"/>
</dbReference>
<reference evidence="2" key="2">
    <citation type="submission" date="2021-04" db="EMBL/GenBank/DDBJ databases">
        <authorList>
            <person name="Podell S."/>
        </authorList>
    </citation>
    <scope>NUCLEOTIDE SEQUENCE</scope>
    <source>
        <strain evidence="2">Hildebrandi</strain>
    </source>
</reference>
<proteinExistence type="predicted"/>
<feature type="region of interest" description="Disordered" evidence="1">
    <location>
        <begin position="1"/>
        <end position="43"/>
    </location>
</feature>
<name>A0A9K3L8X9_9STRA</name>
<evidence type="ECO:0000313" key="3">
    <source>
        <dbReference type="Proteomes" id="UP000693970"/>
    </source>
</evidence>
<dbReference type="EMBL" id="JAGRRH010000015">
    <property type="protein sequence ID" value="KAG7356973.1"/>
    <property type="molecule type" value="Genomic_DNA"/>
</dbReference>
<sequence>MSSINPFFGDGDTRDSDGEDFEEEAALLNESGGVSQPKDGTPRLCVQGLGQSSSIVGVKNVSIKVFVARSQPMPQRSRNNSLSFGPVILGDPFAAVDQKSVLLEKVQKPTNRKGKCLEERCWLVFVGESLARGGEAIQKCLPDDFKIPKGTVTENWALTNCLELLQIGVTQSTEAKEELKQLKHGMVKGDGLRLAAKLERRALDMLFVLKGADPTTEWRKKGKRPTVVLEDGSMHIK</sequence>
<keyword evidence="3" id="KW-1185">Reference proteome</keyword>
<dbReference type="AlphaFoldDB" id="A0A9K3L8X9"/>
<evidence type="ECO:0000313" key="2">
    <source>
        <dbReference type="EMBL" id="KAG7356973.1"/>
    </source>
</evidence>
<organism evidence="2 3">
    <name type="scientific">Nitzschia inconspicua</name>
    <dbReference type="NCBI Taxonomy" id="303405"/>
    <lineage>
        <taxon>Eukaryota</taxon>
        <taxon>Sar</taxon>
        <taxon>Stramenopiles</taxon>
        <taxon>Ochrophyta</taxon>
        <taxon>Bacillariophyta</taxon>
        <taxon>Bacillariophyceae</taxon>
        <taxon>Bacillariophycidae</taxon>
        <taxon>Bacillariales</taxon>
        <taxon>Bacillariaceae</taxon>
        <taxon>Nitzschia</taxon>
    </lineage>
</organism>
<protein>
    <submittedName>
        <fullName evidence="2">Uncharacterized protein</fullName>
    </submittedName>
</protein>
<gene>
    <name evidence="2" type="ORF">IV203_001661</name>
</gene>
<evidence type="ECO:0000256" key="1">
    <source>
        <dbReference type="SAM" id="MobiDB-lite"/>
    </source>
</evidence>
<accession>A0A9K3L8X9</accession>
<comment type="caution">
    <text evidence="2">The sequence shown here is derived from an EMBL/GenBank/DDBJ whole genome shotgun (WGS) entry which is preliminary data.</text>
</comment>